<evidence type="ECO:0000259" key="2">
    <source>
        <dbReference type="Pfam" id="PF26138"/>
    </source>
</evidence>
<feature type="compositionally biased region" description="Low complexity" evidence="1">
    <location>
        <begin position="215"/>
        <end position="226"/>
    </location>
</feature>
<name>A0A6V7NT89_ANACO</name>
<evidence type="ECO:0000313" key="3">
    <source>
        <dbReference type="EMBL" id="CAD1821785.1"/>
    </source>
</evidence>
<dbReference type="PANTHER" id="PTHR22930">
    <property type="match status" value="1"/>
</dbReference>
<sequence length="598" mass="66417">MHPSCTVFNYKLQMRPFKKVSKSKQKQHGLADESPIEASGGIRIDTRTRSQNWSNILDAQLLGLMRDEHTFGNCVNGSFTPIAWKRMSGWGWNTDLHIPTPGDARIWDFVIAENPAYARCRDKPFPAYDDMEFLTQNTTVTGRYAFTSAVELPPIIESSSGSSPGENDTIAGIGMSACNLSSDPFEAGGSRCARNANFDEANTSRSPSPPVMPTSGASGSVHSSGSKTARSPERSNKQAQPASTSGGRKKKVDARTSAYLDIAEQGKEKLGWVRQLCQLELSKTTDMPSQNQCMQLVYGMTGLSDDDILVLCDAFKEDKNRNAFMSLNDKHARKWVEREIAQQNLYYRPSFPGTTISTIMTILDDDDESIEAMMLLDLKSEPVANRVPRQRCRTRPFTGHQMLCDILSGHHERCCHHFRMSATTFIALRDALVERGLISSTRNMTADEQLGIFLYGVGHGVANRILAETFQHSGETISRHFNNILRGIMRLKDDYIMLPSSNAAVHPRIRDNPNFHPFKNAIGAIDRTHIPVVVERRWEGSAADMRVLRWACERGGFVVPEDEQDAENEGGVGDLVGVIEDSQNVPSTTEEARDHGKG</sequence>
<evidence type="ECO:0000256" key="1">
    <source>
        <dbReference type="SAM" id="MobiDB-lite"/>
    </source>
</evidence>
<dbReference type="AlphaFoldDB" id="A0A6V7NT89"/>
<feature type="domain" description="DUF8040" evidence="2">
    <location>
        <begin position="395"/>
        <end position="489"/>
    </location>
</feature>
<feature type="compositionally biased region" description="Polar residues" evidence="1">
    <location>
        <begin position="237"/>
        <end position="246"/>
    </location>
</feature>
<organism evidence="3">
    <name type="scientific">Ananas comosus var. bracteatus</name>
    <name type="common">red pineapple</name>
    <dbReference type="NCBI Taxonomy" id="296719"/>
    <lineage>
        <taxon>Eukaryota</taxon>
        <taxon>Viridiplantae</taxon>
        <taxon>Streptophyta</taxon>
        <taxon>Embryophyta</taxon>
        <taxon>Tracheophyta</taxon>
        <taxon>Spermatophyta</taxon>
        <taxon>Magnoliopsida</taxon>
        <taxon>Liliopsida</taxon>
        <taxon>Poales</taxon>
        <taxon>Bromeliaceae</taxon>
        <taxon>Bromelioideae</taxon>
        <taxon>Ananas</taxon>
    </lineage>
</organism>
<feature type="region of interest" description="Disordered" evidence="1">
    <location>
        <begin position="563"/>
        <end position="598"/>
    </location>
</feature>
<dbReference type="EMBL" id="LR862141">
    <property type="protein sequence ID" value="CAD1821785.1"/>
    <property type="molecule type" value="Genomic_DNA"/>
</dbReference>
<dbReference type="PANTHER" id="PTHR22930:SF221">
    <property type="entry name" value="NUCLEASE HARBI1"/>
    <property type="match status" value="1"/>
</dbReference>
<reference evidence="3" key="1">
    <citation type="submission" date="2020-07" db="EMBL/GenBank/DDBJ databases">
        <authorList>
            <person name="Lin J."/>
        </authorList>
    </citation>
    <scope>NUCLEOTIDE SEQUENCE</scope>
</reference>
<proteinExistence type="predicted"/>
<dbReference type="InterPro" id="IPR045249">
    <property type="entry name" value="HARBI1-like"/>
</dbReference>
<dbReference type="Pfam" id="PF26138">
    <property type="entry name" value="DUF8040"/>
    <property type="match status" value="1"/>
</dbReference>
<protein>
    <recommendedName>
        <fullName evidence="2">DUF8040 domain-containing protein</fullName>
    </recommendedName>
</protein>
<accession>A0A6V7NT89</accession>
<dbReference type="InterPro" id="IPR058353">
    <property type="entry name" value="DUF8040"/>
</dbReference>
<feature type="region of interest" description="Disordered" evidence="1">
    <location>
        <begin position="199"/>
        <end position="253"/>
    </location>
</feature>
<gene>
    <name evidence="3" type="ORF">CB5_LOCUS4996</name>
</gene>